<dbReference type="GO" id="GO:0031146">
    <property type="term" value="P:SCF-dependent proteasomal ubiquitin-dependent protein catabolic process"/>
    <property type="evidence" value="ECO:0007669"/>
    <property type="project" value="TreeGrafter"/>
</dbReference>
<dbReference type="PANTHER" id="PTHR13318:SF190">
    <property type="entry name" value="PARTNER OF PAIRED, ISOFORM B"/>
    <property type="match status" value="1"/>
</dbReference>
<name>A0A3G5A7I9_9VIRU</name>
<evidence type="ECO:0000313" key="1">
    <source>
        <dbReference type="EMBL" id="AYV83240.1"/>
    </source>
</evidence>
<organism evidence="1">
    <name type="scientific">Hyperionvirus sp</name>
    <dbReference type="NCBI Taxonomy" id="2487770"/>
    <lineage>
        <taxon>Viruses</taxon>
        <taxon>Varidnaviria</taxon>
        <taxon>Bamfordvirae</taxon>
        <taxon>Nucleocytoviricota</taxon>
        <taxon>Megaviricetes</taxon>
        <taxon>Imitervirales</taxon>
        <taxon>Mimiviridae</taxon>
        <taxon>Klosneuvirinae</taxon>
    </lineage>
</organism>
<gene>
    <name evidence="1" type="ORF">Hyperionvirus5_46</name>
</gene>
<dbReference type="GO" id="GO:0019005">
    <property type="term" value="C:SCF ubiquitin ligase complex"/>
    <property type="evidence" value="ECO:0007669"/>
    <property type="project" value="TreeGrafter"/>
</dbReference>
<dbReference type="Gene3D" id="3.80.10.10">
    <property type="entry name" value="Ribonuclease Inhibitor"/>
    <property type="match status" value="2"/>
</dbReference>
<dbReference type="EMBL" id="MK072387">
    <property type="protein sequence ID" value="AYV83240.1"/>
    <property type="molecule type" value="Genomic_DNA"/>
</dbReference>
<dbReference type="InterPro" id="IPR001611">
    <property type="entry name" value="Leu-rich_rpt"/>
</dbReference>
<sequence length="403" mass="46101">MKVCPKVKIEAPYGLNLISDQQLTRLTRLTYLFLKPYTLHKVTNAALLSLKCLNHLNLRKNNWIEDEHLLNLTSVTKLNLAQTANITNAAILNLPNLKVLILYRNNLITDAGIQHLTNLRCLFLAQNKGITDAGIQPLTALTHLILRSCDHITDLGLQPLTNLVELKFESLKITSQSIMRLKNLTSLDFEGTRINDEVLSLPLKHLAIKHTIITAKGIGEMKYLRELTLRYNHNKIINDDFKNFAFLTKLTVNRDDKITDEGLGSLIALRDLKIYRNSKIDGNCFRFLSDLTSLTIFWSSVGDINMKYLSKLERISVNSCRYITDAGINVLSNLKYAYLSDAYEGFVNRKVIYSFSDAALIPLMKLRRVHLTIKNNIFDWDMILYKRGVKIIRNSNFITETVF</sequence>
<dbReference type="SMART" id="SM00367">
    <property type="entry name" value="LRR_CC"/>
    <property type="match status" value="5"/>
</dbReference>
<dbReference type="PANTHER" id="PTHR13318">
    <property type="entry name" value="PARTNER OF PAIRED, ISOFORM B-RELATED"/>
    <property type="match status" value="1"/>
</dbReference>
<protein>
    <recommendedName>
        <fullName evidence="2">Leucine-rich repeat protein</fullName>
    </recommendedName>
</protein>
<dbReference type="Pfam" id="PF13516">
    <property type="entry name" value="LRR_6"/>
    <property type="match status" value="2"/>
</dbReference>
<accession>A0A3G5A7I9</accession>
<evidence type="ECO:0008006" key="2">
    <source>
        <dbReference type="Google" id="ProtNLM"/>
    </source>
</evidence>
<dbReference type="InterPro" id="IPR032675">
    <property type="entry name" value="LRR_dom_sf"/>
</dbReference>
<dbReference type="SUPFAM" id="SSF52058">
    <property type="entry name" value="L domain-like"/>
    <property type="match status" value="1"/>
</dbReference>
<dbReference type="InterPro" id="IPR006553">
    <property type="entry name" value="Leu-rich_rpt_Cys-con_subtyp"/>
</dbReference>
<proteinExistence type="predicted"/>
<reference evidence="1" key="1">
    <citation type="submission" date="2018-10" db="EMBL/GenBank/DDBJ databases">
        <title>Hidden diversity of soil giant viruses.</title>
        <authorList>
            <person name="Schulz F."/>
            <person name="Alteio L."/>
            <person name="Goudeau D."/>
            <person name="Ryan E.M."/>
            <person name="Malmstrom R.R."/>
            <person name="Blanchard J."/>
            <person name="Woyke T."/>
        </authorList>
    </citation>
    <scope>NUCLEOTIDE SEQUENCE</scope>
    <source>
        <strain evidence="1">HYV1</strain>
    </source>
</reference>